<accession>A0AAD5TT52</accession>
<proteinExistence type="inferred from homology"/>
<dbReference type="GO" id="GO:0003723">
    <property type="term" value="F:RNA binding"/>
    <property type="evidence" value="ECO:0007669"/>
    <property type="project" value="TreeGrafter"/>
</dbReference>
<keyword evidence="4" id="KW-0677">Repeat</keyword>
<gene>
    <name evidence="9" type="primary">EIF3I</name>
    <name evidence="9" type="ORF">HK099_002951</name>
</gene>
<evidence type="ECO:0000256" key="3">
    <source>
        <dbReference type="ARBA" id="ARBA00022574"/>
    </source>
</evidence>
<feature type="repeat" description="WD" evidence="8">
    <location>
        <begin position="65"/>
        <end position="106"/>
    </location>
</feature>
<evidence type="ECO:0000256" key="8">
    <source>
        <dbReference type="PROSITE-ProRule" id="PRU00221"/>
    </source>
</evidence>
<keyword evidence="5" id="KW-0648">Protein biosynthesis</keyword>
<name>A0AAD5TT52_9FUNG</name>
<organism evidence="9 10">
    <name type="scientific">Clydaea vesicula</name>
    <dbReference type="NCBI Taxonomy" id="447962"/>
    <lineage>
        <taxon>Eukaryota</taxon>
        <taxon>Fungi</taxon>
        <taxon>Fungi incertae sedis</taxon>
        <taxon>Chytridiomycota</taxon>
        <taxon>Chytridiomycota incertae sedis</taxon>
        <taxon>Chytridiomycetes</taxon>
        <taxon>Lobulomycetales</taxon>
        <taxon>Lobulomycetaceae</taxon>
        <taxon>Clydaea</taxon>
    </lineage>
</organism>
<evidence type="ECO:0000256" key="2">
    <source>
        <dbReference type="ARBA" id="ARBA00022540"/>
    </source>
</evidence>
<dbReference type="InterPro" id="IPR001680">
    <property type="entry name" value="WD40_rpt"/>
</dbReference>
<dbReference type="EMBL" id="JADGJW010002004">
    <property type="protein sequence ID" value="KAJ3199948.1"/>
    <property type="molecule type" value="Genomic_DNA"/>
</dbReference>
<keyword evidence="2 9" id="KW-0396">Initiation factor</keyword>
<evidence type="ECO:0000313" key="9">
    <source>
        <dbReference type="EMBL" id="KAJ3199948.1"/>
    </source>
</evidence>
<dbReference type="GO" id="GO:0003743">
    <property type="term" value="F:translation initiation factor activity"/>
    <property type="evidence" value="ECO:0007669"/>
    <property type="project" value="UniProtKB-KW"/>
</dbReference>
<dbReference type="AlphaFoldDB" id="A0AAD5TT52"/>
<dbReference type="SUPFAM" id="SSF50978">
    <property type="entry name" value="WD40 repeat-like"/>
    <property type="match status" value="1"/>
</dbReference>
<dbReference type="Proteomes" id="UP001211065">
    <property type="component" value="Unassembled WGS sequence"/>
</dbReference>
<comment type="similarity">
    <text evidence="6">Belongs to the WD repeat STRAP family.</text>
</comment>
<protein>
    <recommendedName>
        <fullName evidence="7">Serine-threonine kinase receptor-associated protein</fullName>
    </recommendedName>
</protein>
<keyword evidence="1" id="KW-0963">Cytoplasm</keyword>
<keyword evidence="3 8" id="KW-0853">WD repeat</keyword>
<reference evidence="9" key="1">
    <citation type="submission" date="2020-05" db="EMBL/GenBank/DDBJ databases">
        <title>Phylogenomic resolution of chytrid fungi.</title>
        <authorList>
            <person name="Stajich J.E."/>
            <person name="Amses K."/>
            <person name="Simmons R."/>
            <person name="Seto K."/>
            <person name="Myers J."/>
            <person name="Bonds A."/>
            <person name="Quandt C.A."/>
            <person name="Barry K."/>
            <person name="Liu P."/>
            <person name="Grigoriev I."/>
            <person name="Longcore J.E."/>
            <person name="James T.Y."/>
        </authorList>
    </citation>
    <scope>NUCLEOTIDE SEQUENCE</scope>
    <source>
        <strain evidence="9">JEL0476</strain>
    </source>
</reference>
<evidence type="ECO:0000256" key="7">
    <source>
        <dbReference type="ARBA" id="ARBA00040390"/>
    </source>
</evidence>
<dbReference type="PANTHER" id="PTHR19877">
    <property type="entry name" value="EUKARYOTIC TRANSLATION INITIATION FACTOR 3 SUBUNIT I"/>
    <property type="match status" value="1"/>
</dbReference>
<dbReference type="GO" id="GO:0002183">
    <property type="term" value="P:cytoplasmic translational initiation"/>
    <property type="evidence" value="ECO:0007669"/>
    <property type="project" value="TreeGrafter"/>
</dbReference>
<dbReference type="InterPro" id="IPR027525">
    <property type="entry name" value="eIF3i"/>
</dbReference>
<feature type="repeat" description="WD" evidence="8">
    <location>
        <begin position="162"/>
        <end position="192"/>
    </location>
</feature>
<sequence>MGEVSKIHVFDLLNPSQNPLRVITIEGSKVTRAKWGNLNKQILTGHEDGTIAVYDYATGKRTKTVKNHAGSIQDIQFSSDFSHFITASIDTTSLIYDTKSLKVLKTFKTSRPVNSATMSPLKQHIVLGGGQEAMKVTTTSQRHEKFEAKFFHKIFEDEIGAVKGHFGPINTLAFHPNGKSFASGGEDGYVRVHHLDDDYINFEFEEEANFQF</sequence>
<dbReference type="InterPro" id="IPR015943">
    <property type="entry name" value="WD40/YVTN_repeat-like_dom_sf"/>
</dbReference>
<evidence type="ECO:0000313" key="10">
    <source>
        <dbReference type="Proteomes" id="UP001211065"/>
    </source>
</evidence>
<dbReference type="PROSITE" id="PS50082">
    <property type="entry name" value="WD_REPEATS_2"/>
    <property type="match status" value="2"/>
</dbReference>
<dbReference type="PROSITE" id="PS50294">
    <property type="entry name" value="WD_REPEATS_REGION"/>
    <property type="match status" value="1"/>
</dbReference>
<dbReference type="GO" id="GO:0071541">
    <property type="term" value="C:eukaryotic translation initiation factor 3 complex, eIF3m"/>
    <property type="evidence" value="ECO:0007669"/>
    <property type="project" value="TreeGrafter"/>
</dbReference>
<dbReference type="Pfam" id="PF24805">
    <property type="entry name" value="EIF3I"/>
    <property type="match status" value="1"/>
</dbReference>
<evidence type="ECO:0000256" key="6">
    <source>
        <dbReference type="ARBA" id="ARBA00038394"/>
    </source>
</evidence>
<keyword evidence="10" id="KW-1185">Reference proteome</keyword>
<dbReference type="PANTHER" id="PTHR19877:SF1">
    <property type="entry name" value="EUKARYOTIC TRANSLATION INITIATION FACTOR 3 SUBUNIT I"/>
    <property type="match status" value="1"/>
</dbReference>
<dbReference type="Gene3D" id="2.130.10.10">
    <property type="entry name" value="YVTN repeat-like/Quinoprotein amine dehydrogenase"/>
    <property type="match status" value="1"/>
</dbReference>
<evidence type="ECO:0000256" key="1">
    <source>
        <dbReference type="ARBA" id="ARBA00022490"/>
    </source>
</evidence>
<comment type="caution">
    <text evidence="9">The sequence shown here is derived from an EMBL/GenBank/DDBJ whole genome shotgun (WGS) entry which is preliminary data.</text>
</comment>
<dbReference type="SMART" id="SM00320">
    <property type="entry name" value="WD40"/>
    <property type="match status" value="4"/>
</dbReference>
<evidence type="ECO:0000256" key="4">
    <source>
        <dbReference type="ARBA" id="ARBA00022737"/>
    </source>
</evidence>
<dbReference type="InterPro" id="IPR036322">
    <property type="entry name" value="WD40_repeat_dom_sf"/>
</dbReference>
<evidence type="ECO:0000256" key="5">
    <source>
        <dbReference type="ARBA" id="ARBA00022917"/>
    </source>
</evidence>